<gene>
    <name evidence="1" type="ORF">SAMN02745664_10837</name>
</gene>
<evidence type="ECO:0000313" key="2">
    <source>
        <dbReference type="Proteomes" id="UP000187495"/>
    </source>
</evidence>
<keyword evidence="2" id="KW-1185">Reference proteome</keyword>
<proteinExistence type="predicted"/>
<dbReference type="EMBL" id="FTNU01000008">
    <property type="protein sequence ID" value="SIR92823.1"/>
    <property type="molecule type" value="Genomic_DNA"/>
</dbReference>
<protein>
    <submittedName>
        <fullName evidence="1">tRNA 2-thiouridine synthesizing protein C</fullName>
    </submittedName>
</protein>
<dbReference type="STRING" id="34061.B0189_10710"/>
<dbReference type="AlphaFoldDB" id="A0A1N7EXI3"/>
<organism evidence="1 2">
    <name type="scientific">Moraxella cuniculi DSM 21768</name>
    <dbReference type="NCBI Taxonomy" id="1122245"/>
    <lineage>
        <taxon>Bacteria</taxon>
        <taxon>Pseudomonadati</taxon>
        <taxon>Pseudomonadota</taxon>
        <taxon>Gammaproteobacteria</taxon>
        <taxon>Moraxellales</taxon>
        <taxon>Moraxellaceae</taxon>
        <taxon>Moraxella</taxon>
    </lineage>
</organism>
<dbReference type="RefSeq" id="WP_076555314.1">
    <property type="nucleotide sequence ID" value="NZ_FTNU01000008.1"/>
</dbReference>
<reference evidence="2" key="1">
    <citation type="submission" date="2017-01" db="EMBL/GenBank/DDBJ databases">
        <authorList>
            <person name="Varghese N."/>
            <person name="Submissions S."/>
        </authorList>
    </citation>
    <scope>NUCLEOTIDE SEQUENCE [LARGE SCALE GENOMIC DNA]</scope>
    <source>
        <strain evidence="2">DSM 21768</strain>
    </source>
</reference>
<evidence type="ECO:0000313" key="1">
    <source>
        <dbReference type="EMBL" id="SIR92823.1"/>
    </source>
</evidence>
<sequence>MQKFLIHINTDSELIAYEAISLGLTLATFDHLVQFVLGEQSLTLLTDATTRIYGMIQSLELYDIAPALHQFADDIIIDEPVRQALKFGTANAQDYDICLNF</sequence>
<dbReference type="Proteomes" id="UP000187495">
    <property type="component" value="Unassembled WGS sequence"/>
</dbReference>
<accession>A0A1N7EXI3</accession>
<name>A0A1N7EXI3_9GAMM</name>